<evidence type="ECO:0000256" key="6">
    <source>
        <dbReference type="ARBA" id="ARBA00023014"/>
    </source>
</evidence>
<dbReference type="PROSITE" id="PS51384">
    <property type="entry name" value="FAD_FR"/>
    <property type="match status" value="1"/>
</dbReference>
<dbReference type="SUPFAM" id="SSF54292">
    <property type="entry name" value="2Fe-2S ferredoxin-like"/>
    <property type="match status" value="1"/>
</dbReference>
<keyword evidence="4" id="KW-0560">Oxidoreductase</keyword>
<comment type="caution">
    <text evidence="9">The sequence shown here is derived from an EMBL/GenBank/DDBJ whole genome shotgun (WGS) entry which is preliminary data.</text>
</comment>
<protein>
    <submittedName>
        <fullName evidence="9">Oxidoreductase</fullName>
    </submittedName>
</protein>
<dbReference type="CDD" id="cd00207">
    <property type="entry name" value="fer2"/>
    <property type="match status" value="1"/>
</dbReference>
<keyword evidence="10" id="KW-1185">Reference proteome</keyword>
<dbReference type="PRINTS" id="PR00409">
    <property type="entry name" value="PHDIOXRDTASE"/>
</dbReference>
<dbReference type="Proteomes" id="UP000613011">
    <property type="component" value="Unassembled WGS sequence"/>
</dbReference>
<evidence type="ECO:0000313" key="9">
    <source>
        <dbReference type="EMBL" id="MBL0422415.1"/>
    </source>
</evidence>
<keyword evidence="1" id="KW-0285">Flavoprotein</keyword>
<dbReference type="GO" id="GO:0046872">
    <property type="term" value="F:metal ion binding"/>
    <property type="evidence" value="ECO:0007669"/>
    <property type="project" value="UniProtKB-KW"/>
</dbReference>
<keyword evidence="5" id="KW-0408">Iron</keyword>
<keyword evidence="2" id="KW-0001">2Fe-2S</keyword>
<keyword evidence="3" id="KW-0479">Metal-binding</keyword>
<evidence type="ECO:0000259" key="7">
    <source>
        <dbReference type="PROSITE" id="PS51085"/>
    </source>
</evidence>
<dbReference type="InterPro" id="IPR036010">
    <property type="entry name" value="2Fe-2S_ferredoxin-like_sf"/>
</dbReference>
<evidence type="ECO:0000256" key="3">
    <source>
        <dbReference type="ARBA" id="ARBA00022723"/>
    </source>
</evidence>
<dbReference type="GO" id="GO:0051537">
    <property type="term" value="F:2 iron, 2 sulfur cluster binding"/>
    <property type="evidence" value="ECO:0007669"/>
    <property type="project" value="UniProtKB-KW"/>
</dbReference>
<dbReference type="CDD" id="cd06185">
    <property type="entry name" value="PDR_like"/>
    <property type="match status" value="1"/>
</dbReference>
<dbReference type="SUPFAM" id="SSF63380">
    <property type="entry name" value="Riboflavin synthase domain-like"/>
    <property type="match status" value="1"/>
</dbReference>
<evidence type="ECO:0000313" key="10">
    <source>
        <dbReference type="Proteomes" id="UP000613011"/>
    </source>
</evidence>
<dbReference type="InterPro" id="IPR008333">
    <property type="entry name" value="Cbr1-like_FAD-bd_dom"/>
</dbReference>
<dbReference type="InterPro" id="IPR050415">
    <property type="entry name" value="MRET"/>
</dbReference>
<dbReference type="Pfam" id="PF00970">
    <property type="entry name" value="FAD_binding_6"/>
    <property type="match status" value="1"/>
</dbReference>
<name>A0A936ZWI9_9BURK</name>
<dbReference type="RefSeq" id="WP_201685496.1">
    <property type="nucleotide sequence ID" value="NZ_JAEQNA010000008.1"/>
</dbReference>
<evidence type="ECO:0000256" key="5">
    <source>
        <dbReference type="ARBA" id="ARBA00023004"/>
    </source>
</evidence>
<feature type="domain" description="2Fe-2S ferredoxin-type" evidence="7">
    <location>
        <begin position="233"/>
        <end position="320"/>
    </location>
</feature>
<dbReference type="PROSITE" id="PS00197">
    <property type="entry name" value="2FE2S_FER_1"/>
    <property type="match status" value="1"/>
</dbReference>
<dbReference type="PANTHER" id="PTHR47354:SF1">
    <property type="entry name" value="CARNITINE MONOOXYGENASE REDUCTASE SUBUNIT"/>
    <property type="match status" value="1"/>
</dbReference>
<evidence type="ECO:0000256" key="4">
    <source>
        <dbReference type="ARBA" id="ARBA00023002"/>
    </source>
</evidence>
<dbReference type="PROSITE" id="PS51085">
    <property type="entry name" value="2FE2S_FER_2"/>
    <property type="match status" value="1"/>
</dbReference>
<dbReference type="Gene3D" id="2.40.30.10">
    <property type="entry name" value="Translation factors"/>
    <property type="match status" value="1"/>
</dbReference>
<dbReference type="InterPro" id="IPR039261">
    <property type="entry name" value="FNR_nucleotide-bd"/>
</dbReference>
<evidence type="ECO:0000256" key="2">
    <source>
        <dbReference type="ARBA" id="ARBA00022714"/>
    </source>
</evidence>
<organism evidence="9 10">
    <name type="scientific">Ramlibacter aurantiacus</name>
    <dbReference type="NCBI Taxonomy" id="2801330"/>
    <lineage>
        <taxon>Bacteria</taxon>
        <taxon>Pseudomonadati</taxon>
        <taxon>Pseudomonadota</taxon>
        <taxon>Betaproteobacteria</taxon>
        <taxon>Burkholderiales</taxon>
        <taxon>Comamonadaceae</taxon>
        <taxon>Ramlibacter</taxon>
    </lineage>
</organism>
<accession>A0A936ZWI9</accession>
<dbReference type="InterPro" id="IPR012675">
    <property type="entry name" value="Beta-grasp_dom_sf"/>
</dbReference>
<evidence type="ECO:0000259" key="8">
    <source>
        <dbReference type="PROSITE" id="PS51384"/>
    </source>
</evidence>
<dbReference type="Pfam" id="PF00111">
    <property type="entry name" value="Fer2"/>
    <property type="match status" value="1"/>
</dbReference>
<dbReference type="InterPro" id="IPR001041">
    <property type="entry name" value="2Fe-2S_ferredoxin-type"/>
</dbReference>
<gene>
    <name evidence="9" type="ORF">JI739_18860</name>
</gene>
<dbReference type="Gene3D" id="3.10.20.30">
    <property type="match status" value="1"/>
</dbReference>
<dbReference type="Gene3D" id="3.40.50.80">
    <property type="entry name" value="Nucleotide-binding domain of ferredoxin-NADP reductase (FNR) module"/>
    <property type="match status" value="1"/>
</dbReference>
<dbReference type="GO" id="GO:0016491">
    <property type="term" value="F:oxidoreductase activity"/>
    <property type="evidence" value="ECO:0007669"/>
    <property type="project" value="UniProtKB-KW"/>
</dbReference>
<dbReference type="InterPro" id="IPR006058">
    <property type="entry name" value="2Fe2S_fd_BS"/>
</dbReference>
<feature type="domain" description="FAD-binding FR-type" evidence="8">
    <location>
        <begin position="1"/>
        <end position="105"/>
    </location>
</feature>
<sequence>MRVKIAAIVEETPLVKSFDLVSADPAVPLPAHTCGAHIAVPVVLPDGSRDTRSYSIVNPPAYRGFYRLAVHREREGKGGSAYMHEQLRVGDEFEIDAPKNHFELVSNAAEYILIAGGIGITPILCMASQLVVEARPFTLHYAARQPELMAFRNDVLGRCGEHARLWFDGGDPAKGMDLNEILREWRPGLHVYVCGPARLIDAVLAISGSCGWPETAVHFELFSNPTATQEDDQPVEIVLQHSGLVVKVPPGKSILDAVLDAGVDADFDCKVGECGSCLTTVLEGTPIHRDYYLNGRERAENKSMCTCVSWAKTSRLVLDL</sequence>
<dbReference type="PANTHER" id="PTHR47354">
    <property type="entry name" value="NADH OXIDOREDUCTASE HCR"/>
    <property type="match status" value="1"/>
</dbReference>
<dbReference type="SUPFAM" id="SSF52343">
    <property type="entry name" value="Ferredoxin reductase-like, C-terminal NADP-linked domain"/>
    <property type="match status" value="1"/>
</dbReference>
<reference evidence="9" key="1">
    <citation type="submission" date="2021-01" db="EMBL/GenBank/DDBJ databases">
        <title>Ramlibacter sp. strain AW1 16S ribosomal RNA gene Genome sequencing and assembly.</title>
        <authorList>
            <person name="Kang M."/>
        </authorList>
    </citation>
    <scope>NUCLEOTIDE SEQUENCE</scope>
    <source>
        <strain evidence="9">AW1</strain>
    </source>
</reference>
<proteinExistence type="predicted"/>
<dbReference type="EMBL" id="JAEQNA010000008">
    <property type="protein sequence ID" value="MBL0422415.1"/>
    <property type="molecule type" value="Genomic_DNA"/>
</dbReference>
<dbReference type="InterPro" id="IPR017927">
    <property type="entry name" value="FAD-bd_FR_type"/>
</dbReference>
<dbReference type="InterPro" id="IPR017938">
    <property type="entry name" value="Riboflavin_synthase-like_b-brl"/>
</dbReference>
<evidence type="ECO:0000256" key="1">
    <source>
        <dbReference type="ARBA" id="ARBA00022630"/>
    </source>
</evidence>
<keyword evidence="6" id="KW-0411">Iron-sulfur</keyword>
<dbReference type="AlphaFoldDB" id="A0A936ZWI9"/>